<comment type="caution">
    <text evidence="1">The sequence shown here is derived from an EMBL/GenBank/DDBJ whole genome shotgun (WGS) entry which is preliminary data.</text>
</comment>
<dbReference type="EMBL" id="CAJVQC010063086">
    <property type="protein sequence ID" value="CAG8803346.1"/>
    <property type="molecule type" value="Genomic_DNA"/>
</dbReference>
<organism evidence="1 2">
    <name type="scientific">Racocetra persica</name>
    <dbReference type="NCBI Taxonomy" id="160502"/>
    <lineage>
        <taxon>Eukaryota</taxon>
        <taxon>Fungi</taxon>
        <taxon>Fungi incertae sedis</taxon>
        <taxon>Mucoromycota</taxon>
        <taxon>Glomeromycotina</taxon>
        <taxon>Glomeromycetes</taxon>
        <taxon>Diversisporales</taxon>
        <taxon>Gigasporaceae</taxon>
        <taxon>Racocetra</taxon>
    </lineage>
</organism>
<protein>
    <submittedName>
        <fullName evidence="1">22309_t:CDS:1</fullName>
    </submittedName>
</protein>
<accession>A0ACA9RQ90</accession>
<keyword evidence="2" id="KW-1185">Reference proteome</keyword>
<feature type="non-terminal residue" evidence="1">
    <location>
        <position position="174"/>
    </location>
</feature>
<dbReference type="Proteomes" id="UP000789920">
    <property type="component" value="Unassembled WGS sequence"/>
</dbReference>
<sequence length="174" mass="20697">MQSELYLLEEKAKKATLTELKAKNAELITEKAKLETKNTKYIKLKDETTKLKTENTKLLKQIIEKYAKNKANIVKLKTSLQYPILLERIKVTILELKARNAILRPIIEEFAKKSKYSHLYRPPFLDGLEFEVQGRQHRFHNTSWYKDVKKLEDIVNRDRLKKCFCQDNRIFLLE</sequence>
<gene>
    <name evidence="1" type="ORF">RPERSI_LOCUS21503</name>
</gene>
<name>A0ACA9RQ90_9GLOM</name>
<evidence type="ECO:0000313" key="1">
    <source>
        <dbReference type="EMBL" id="CAG8803346.1"/>
    </source>
</evidence>
<proteinExistence type="predicted"/>
<evidence type="ECO:0000313" key="2">
    <source>
        <dbReference type="Proteomes" id="UP000789920"/>
    </source>
</evidence>
<reference evidence="1" key="1">
    <citation type="submission" date="2021-06" db="EMBL/GenBank/DDBJ databases">
        <authorList>
            <person name="Kallberg Y."/>
            <person name="Tangrot J."/>
            <person name="Rosling A."/>
        </authorList>
    </citation>
    <scope>NUCLEOTIDE SEQUENCE</scope>
    <source>
        <strain evidence="1">MA461A</strain>
    </source>
</reference>